<keyword evidence="1" id="KW-0472">Membrane</keyword>
<keyword evidence="1" id="KW-1133">Transmembrane helix</keyword>
<reference evidence="3 4" key="1">
    <citation type="submission" date="2019-02" db="EMBL/GenBank/DDBJ databases">
        <title>Prokaryotic population dynamics and viral predation in marine succession experiment using metagenomics: the confinement effect.</title>
        <authorList>
            <person name="Haro-Moreno J.M."/>
            <person name="Rodriguez-Valera F."/>
            <person name="Lopez-Perez M."/>
        </authorList>
    </citation>
    <scope>NUCLEOTIDE SEQUENCE [LARGE SCALE GENOMIC DNA]</scope>
    <source>
        <strain evidence="3">MED-G170</strain>
    </source>
</reference>
<dbReference type="NCBIfam" id="NF033192">
    <property type="entry name" value="JDVT-CAAX"/>
    <property type="match status" value="1"/>
</dbReference>
<evidence type="ECO:0000313" key="3">
    <source>
        <dbReference type="EMBL" id="RZO20859.1"/>
    </source>
</evidence>
<keyword evidence="3" id="KW-0645">Protease</keyword>
<gene>
    <name evidence="3" type="ORF">EVB03_03205</name>
</gene>
<comment type="caution">
    <text evidence="3">The sequence shown here is derived from an EMBL/GenBank/DDBJ whole genome shotgun (WGS) entry which is preliminary data.</text>
</comment>
<dbReference type="AlphaFoldDB" id="A0A520MI14"/>
<name>A0A520MI14_9GAMM</name>
<keyword evidence="3" id="KW-0378">Hydrolase</keyword>
<evidence type="ECO:0000313" key="4">
    <source>
        <dbReference type="Proteomes" id="UP000315889"/>
    </source>
</evidence>
<dbReference type="GO" id="GO:0004175">
    <property type="term" value="F:endopeptidase activity"/>
    <property type="evidence" value="ECO:0007669"/>
    <property type="project" value="UniProtKB-ARBA"/>
</dbReference>
<proteinExistence type="predicted"/>
<protein>
    <submittedName>
        <fullName evidence="3">JDVT-CTERM system CAAX-type protease</fullName>
    </submittedName>
</protein>
<evidence type="ECO:0000259" key="2">
    <source>
        <dbReference type="Pfam" id="PF02517"/>
    </source>
</evidence>
<dbReference type="EMBL" id="SHBP01000003">
    <property type="protein sequence ID" value="RZO20859.1"/>
    <property type="molecule type" value="Genomic_DNA"/>
</dbReference>
<accession>A0A520MI14</accession>
<sequence>MSLVVLYPIIEEIIFRGLIQPFMAKRLNQRWSIFSLANILTSLLFVALHLINHPPLWALAVFIPSLVFGYSQERYNHLAAPVILHCSYNAGYFLLLG</sequence>
<dbReference type="Proteomes" id="UP000315889">
    <property type="component" value="Unassembled WGS sequence"/>
</dbReference>
<evidence type="ECO:0000256" key="1">
    <source>
        <dbReference type="SAM" id="Phobius"/>
    </source>
</evidence>
<dbReference type="GO" id="GO:0080120">
    <property type="term" value="P:CAAX-box protein maturation"/>
    <property type="evidence" value="ECO:0007669"/>
    <property type="project" value="UniProtKB-ARBA"/>
</dbReference>
<feature type="transmembrane region" description="Helical" evidence="1">
    <location>
        <begin position="31"/>
        <end position="50"/>
    </location>
</feature>
<keyword evidence="1" id="KW-0812">Transmembrane</keyword>
<dbReference type="Pfam" id="PF02517">
    <property type="entry name" value="Rce1-like"/>
    <property type="match status" value="1"/>
</dbReference>
<organism evidence="3 4">
    <name type="scientific">SAR92 clade bacterium</name>
    <dbReference type="NCBI Taxonomy" id="2315479"/>
    <lineage>
        <taxon>Bacteria</taxon>
        <taxon>Pseudomonadati</taxon>
        <taxon>Pseudomonadota</taxon>
        <taxon>Gammaproteobacteria</taxon>
        <taxon>Cellvibrionales</taxon>
        <taxon>Porticoccaceae</taxon>
        <taxon>SAR92 clade</taxon>
    </lineage>
</organism>
<feature type="domain" description="CAAX prenyl protease 2/Lysostaphin resistance protein A-like" evidence="2">
    <location>
        <begin position="3"/>
        <end position="90"/>
    </location>
</feature>
<dbReference type="GO" id="GO:0006508">
    <property type="term" value="P:proteolysis"/>
    <property type="evidence" value="ECO:0007669"/>
    <property type="project" value="UniProtKB-KW"/>
</dbReference>
<dbReference type="InterPro" id="IPR003675">
    <property type="entry name" value="Rce1/LyrA-like_dom"/>
</dbReference>